<reference evidence="1 2" key="1">
    <citation type="journal article" date="2021" name="BMC Biol.">
        <title>Horizontally acquired antibacterial genes associated with adaptive radiation of ladybird beetles.</title>
        <authorList>
            <person name="Li H.S."/>
            <person name="Tang X.F."/>
            <person name="Huang Y.H."/>
            <person name="Xu Z.Y."/>
            <person name="Chen M.L."/>
            <person name="Du X.Y."/>
            <person name="Qiu B.Y."/>
            <person name="Chen P.T."/>
            <person name="Zhang W."/>
            <person name="Slipinski A."/>
            <person name="Escalona H.E."/>
            <person name="Waterhouse R.M."/>
            <person name="Zwick A."/>
            <person name="Pang H."/>
        </authorList>
    </citation>
    <scope>NUCLEOTIDE SEQUENCE [LARGE SCALE GENOMIC DNA]</scope>
    <source>
        <strain evidence="1">SYSU2018</strain>
    </source>
</reference>
<organism evidence="1 2">
    <name type="scientific">Cryptolaemus montrouzieri</name>
    <dbReference type="NCBI Taxonomy" id="559131"/>
    <lineage>
        <taxon>Eukaryota</taxon>
        <taxon>Metazoa</taxon>
        <taxon>Ecdysozoa</taxon>
        <taxon>Arthropoda</taxon>
        <taxon>Hexapoda</taxon>
        <taxon>Insecta</taxon>
        <taxon>Pterygota</taxon>
        <taxon>Neoptera</taxon>
        <taxon>Endopterygota</taxon>
        <taxon>Coleoptera</taxon>
        <taxon>Polyphaga</taxon>
        <taxon>Cucujiformia</taxon>
        <taxon>Coccinelloidea</taxon>
        <taxon>Coccinellidae</taxon>
        <taxon>Scymninae</taxon>
        <taxon>Scymnini</taxon>
        <taxon>Cryptolaemus</taxon>
    </lineage>
</organism>
<proteinExistence type="predicted"/>
<protein>
    <submittedName>
        <fullName evidence="1">Uncharacterized protein</fullName>
    </submittedName>
</protein>
<comment type="caution">
    <text evidence="1">The sequence shown here is derived from an EMBL/GenBank/DDBJ whole genome shotgun (WGS) entry which is preliminary data.</text>
</comment>
<accession>A0ABD2PCD4</accession>
<gene>
    <name evidence="1" type="ORF">HHI36_002966</name>
</gene>
<dbReference type="EMBL" id="JABFTP020000185">
    <property type="protein sequence ID" value="KAL3288525.1"/>
    <property type="molecule type" value="Genomic_DNA"/>
</dbReference>
<evidence type="ECO:0000313" key="2">
    <source>
        <dbReference type="Proteomes" id="UP001516400"/>
    </source>
</evidence>
<name>A0ABD2PCD4_9CUCU</name>
<keyword evidence="2" id="KW-1185">Reference proteome</keyword>
<dbReference type="Proteomes" id="UP001516400">
    <property type="component" value="Unassembled WGS sequence"/>
</dbReference>
<evidence type="ECO:0000313" key="1">
    <source>
        <dbReference type="EMBL" id="KAL3288525.1"/>
    </source>
</evidence>
<dbReference type="AlphaFoldDB" id="A0ABD2PCD4"/>
<sequence length="177" mass="21051">MIERYKDIVLENHYIIQNTNRRFISTNRTTVIDHLLTPKSIKKRNMITTDTAISDHKLIYSKIFLKSEDKCVERSKDKKKLSITNYPNLISYLKANIEKSDEFDTFIDIVKKGKMKSTGTKYLSTQNRNDWYNFKIQLKINQRNKAYEKMRKHPNTFTEKFEELKARTGQQDLCDKG</sequence>